<accession>A0A919KJZ1</accession>
<evidence type="ECO:0000313" key="1">
    <source>
        <dbReference type="EMBL" id="GHH59989.1"/>
    </source>
</evidence>
<comment type="caution">
    <text evidence="1">The sequence shown here is derived from an EMBL/GenBank/DDBJ whole genome shotgun (WGS) entry which is preliminary data.</text>
</comment>
<keyword evidence="2" id="KW-1185">Reference proteome</keyword>
<reference evidence="1" key="1">
    <citation type="journal article" date="2014" name="Int. J. Syst. Evol. Microbiol.">
        <title>Complete genome sequence of Corynebacterium casei LMG S-19264T (=DSM 44701T), isolated from a smear-ripened cheese.</title>
        <authorList>
            <consortium name="US DOE Joint Genome Institute (JGI-PGF)"/>
            <person name="Walter F."/>
            <person name="Albersmeier A."/>
            <person name="Kalinowski J."/>
            <person name="Ruckert C."/>
        </authorList>
    </citation>
    <scope>NUCLEOTIDE SEQUENCE</scope>
    <source>
        <strain evidence="1">JCM 13306</strain>
    </source>
</reference>
<reference evidence="1" key="2">
    <citation type="submission" date="2020-09" db="EMBL/GenBank/DDBJ databases">
        <authorList>
            <person name="Sun Q."/>
            <person name="Ohkuma M."/>
        </authorList>
    </citation>
    <scope>NUCLEOTIDE SEQUENCE</scope>
    <source>
        <strain evidence="1">JCM 13306</strain>
    </source>
</reference>
<dbReference type="NCBIfam" id="TIGR02532">
    <property type="entry name" value="IV_pilin_GFxxxE"/>
    <property type="match status" value="1"/>
</dbReference>
<proteinExistence type="predicted"/>
<gene>
    <name evidence="1" type="primary">xpsJ</name>
    <name evidence="1" type="ORF">GCM10009090_34760</name>
</gene>
<evidence type="ECO:0000313" key="2">
    <source>
        <dbReference type="Proteomes" id="UP000623958"/>
    </source>
</evidence>
<dbReference type="EMBL" id="BNBA01000041">
    <property type="protein sequence ID" value="GHH59989.1"/>
    <property type="molecule type" value="Genomic_DNA"/>
</dbReference>
<dbReference type="PROSITE" id="PS00409">
    <property type="entry name" value="PROKAR_NTER_METHYL"/>
    <property type="match status" value="1"/>
</dbReference>
<dbReference type="InterPro" id="IPR012902">
    <property type="entry name" value="N_methyl_site"/>
</dbReference>
<dbReference type="Proteomes" id="UP000623958">
    <property type="component" value="Unassembled WGS sequence"/>
</dbReference>
<dbReference type="AlphaFoldDB" id="A0A919KJZ1"/>
<name>A0A919KJZ1_9XANT</name>
<dbReference type="RefSeq" id="WP_434027246.1">
    <property type="nucleotide sequence ID" value="NZ_BNBA01000041.1"/>
</dbReference>
<dbReference type="NCBIfam" id="NF006453">
    <property type="entry name" value="PRK08808.1"/>
    <property type="match status" value="1"/>
</dbReference>
<protein>
    <submittedName>
        <fullName evidence="1">Type II secretion system protein J</fullName>
    </submittedName>
</protein>
<organism evidence="1 2">
    <name type="scientific">Xanthomonas boreopolis</name>
    <dbReference type="NCBI Taxonomy" id="86183"/>
    <lineage>
        <taxon>Bacteria</taxon>
        <taxon>Pseudomonadati</taxon>
        <taxon>Pseudomonadota</taxon>
        <taxon>Gammaproteobacteria</taxon>
        <taxon>Lysobacterales</taxon>
        <taxon>Lysobacteraceae</taxon>
        <taxon>Xanthomonas</taxon>
    </lineage>
</organism>
<sequence>MERRTLRRNGGARAAGFTLLEVLLATALLAGGLALAFATLRSAGAVGQRGEAIARQSERIRAVEGFLRQRLASALPVMMERERETGQAVLFVGEPQSMRFVADVPDYLGRGGPYRHALKVEGQAPAQRLQLELAMVQAGKVVEEAPVPPEQLADALEEVRFGYRGIDPENGKLGDWQDRWQWHDRLPVLVRIDIRSAQGRWPTLLVALPQAGNAGARP</sequence>